<keyword evidence="1" id="KW-0732">Signal</keyword>
<dbReference type="Proteomes" id="UP000696931">
    <property type="component" value="Unassembled WGS sequence"/>
</dbReference>
<gene>
    <name evidence="2" type="ORF">HZA61_12655</name>
</gene>
<dbReference type="AlphaFoldDB" id="A0A933SFE1"/>
<name>A0A933SFE1_UNCEI</name>
<accession>A0A933SFE1</accession>
<protein>
    <recommendedName>
        <fullName evidence="4">GWxTD domain-containing protein</fullName>
    </recommendedName>
</protein>
<evidence type="ECO:0000256" key="1">
    <source>
        <dbReference type="SAM" id="SignalP"/>
    </source>
</evidence>
<evidence type="ECO:0000313" key="3">
    <source>
        <dbReference type="Proteomes" id="UP000696931"/>
    </source>
</evidence>
<dbReference type="SUPFAM" id="SSF48452">
    <property type="entry name" value="TPR-like"/>
    <property type="match status" value="1"/>
</dbReference>
<comment type="caution">
    <text evidence="2">The sequence shown here is derived from an EMBL/GenBank/DDBJ whole genome shotgun (WGS) entry which is preliminary data.</text>
</comment>
<sequence>MNASILAFRRSWFAVLLAATLTASAPAVARGATHGPDSLATGWRQLDLQTIESRRAALADLEARVLAAPDQAELWTALARTALASQRPRRGREALEIAATIAPEDARVQVELGRIWKQYWLAAMDSTDLLSAYEAFGRAAKQDPANVDARVELATLSILRGRPLVAAELASRACLLDSTRGDARLVLGCALTRLGRFAQARAALASATAWLPEDMTRRLEDDAWFLENTFEEARETGHLSASSARAYWTANDPDLTTPENEAELDYRSRIALVLLLFRRGDEVRWDERCELFVRYGPPTQVAVNPNDSPFWGYQYPRRSFIAYVPPPIPYPFQRQVWMYPEYGIRFDLWDQSLRGLYRPAITDGVPRATASAAALSGKADVVVLQGGLGVFRTMPPGSRLLPIAAEVSRLPAGERTRLLVHATVPSSGADWVASCAVSDADGRVLQRVAQSMALSACWFDEERVAEFSLDVPEGRYRVDVSVNDSEHGRGLVRRAIEIATAQPGPRMSDLVLICGSANAPGLGEQIRLEPNLRHVVPDREALSAYFEVSGLERGEDGVARFTYSCAIRRLESRRRVAARLLRDLEVTREVEQPEDIRRQVLEVPVASLPEGRYSLSVTVRDAVSGLETTRRTEFARRAK</sequence>
<reference evidence="2" key="1">
    <citation type="submission" date="2020-07" db="EMBL/GenBank/DDBJ databases">
        <title>Huge and variable diversity of episymbiotic CPR bacteria and DPANN archaea in groundwater ecosystems.</title>
        <authorList>
            <person name="He C.Y."/>
            <person name="Keren R."/>
            <person name="Whittaker M."/>
            <person name="Farag I.F."/>
            <person name="Doudna J."/>
            <person name="Cate J.H.D."/>
            <person name="Banfield J.F."/>
        </authorList>
    </citation>
    <scope>NUCLEOTIDE SEQUENCE</scope>
    <source>
        <strain evidence="2">NC_groundwater_1813_Pr3_B-0.1um_71_17</strain>
    </source>
</reference>
<feature type="chain" id="PRO_5037256170" description="GWxTD domain-containing protein" evidence="1">
    <location>
        <begin position="30"/>
        <end position="639"/>
    </location>
</feature>
<dbReference type="Gene3D" id="1.25.40.10">
    <property type="entry name" value="Tetratricopeptide repeat domain"/>
    <property type="match status" value="2"/>
</dbReference>
<dbReference type="EMBL" id="JACRIW010000090">
    <property type="protein sequence ID" value="MBI5170331.1"/>
    <property type="molecule type" value="Genomic_DNA"/>
</dbReference>
<dbReference type="InterPro" id="IPR011990">
    <property type="entry name" value="TPR-like_helical_dom_sf"/>
</dbReference>
<evidence type="ECO:0000313" key="2">
    <source>
        <dbReference type="EMBL" id="MBI5170331.1"/>
    </source>
</evidence>
<evidence type="ECO:0008006" key="4">
    <source>
        <dbReference type="Google" id="ProtNLM"/>
    </source>
</evidence>
<organism evidence="2 3">
    <name type="scientific">Eiseniibacteriota bacterium</name>
    <dbReference type="NCBI Taxonomy" id="2212470"/>
    <lineage>
        <taxon>Bacteria</taxon>
        <taxon>Candidatus Eiseniibacteriota</taxon>
    </lineage>
</organism>
<feature type="signal peptide" evidence="1">
    <location>
        <begin position="1"/>
        <end position="29"/>
    </location>
</feature>
<proteinExistence type="predicted"/>